<feature type="domain" description="PAS" evidence="16">
    <location>
        <begin position="208"/>
        <end position="260"/>
    </location>
</feature>
<dbReference type="GO" id="GO:0006355">
    <property type="term" value="P:regulation of DNA-templated transcription"/>
    <property type="evidence" value="ECO:0007669"/>
    <property type="project" value="InterPro"/>
</dbReference>
<dbReference type="PROSITE" id="PS50112">
    <property type="entry name" value="PAS"/>
    <property type="match status" value="1"/>
</dbReference>
<dbReference type="Pfam" id="PF02518">
    <property type="entry name" value="HATPase_c"/>
    <property type="match status" value="1"/>
</dbReference>
<dbReference type="InterPro" id="IPR000014">
    <property type="entry name" value="PAS"/>
</dbReference>
<evidence type="ECO:0000256" key="10">
    <source>
        <dbReference type="ARBA" id="ARBA00022840"/>
    </source>
</evidence>
<evidence type="ECO:0000256" key="2">
    <source>
        <dbReference type="ARBA" id="ARBA00004651"/>
    </source>
</evidence>
<name>A0AA96LII6_9BACL</name>
<protein>
    <recommendedName>
        <fullName evidence="3">histidine kinase</fullName>
        <ecNumber evidence="3">2.7.13.3</ecNumber>
    </recommendedName>
</protein>
<dbReference type="CDD" id="cd16915">
    <property type="entry name" value="HATPase_DpiB-CitA-like"/>
    <property type="match status" value="1"/>
</dbReference>
<dbReference type="Gene3D" id="3.30.450.20">
    <property type="entry name" value="PAS domain"/>
    <property type="match status" value="2"/>
</dbReference>
<evidence type="ECO:0000313" key="18">
    <source>
        <dbReference type="Proteomes" id="UP001305702"/>
    </source>
</evidence>
<dbReference type="EMBL" id="CP130318">
    <property type="protein sequence ID" value="WNQ12755.1"/>
    <property type="molecule type" value="Genomic_DNA"/>
</dbReference>
<keyword evidence="13 14" id="KW-0472">Membrane</keyword>
<dbReference type="InterPro" id="IPR033463">
    <property type="entry name" value="sCache_3"/>
</dbReference>
<evidence type="ECO:0000256" key="6">
    <source>
        <dbReference type="ARBA" id="ARBA00022679"/>
    </source>
</evidence>
<dbReference type="RefSeq" id="WP_315606534.1">
    <property type="nucleotide sequence ID" value="NZ_CP130318.1"/>
</dbReference>
<evidence type="ECO:0000256" key="3">
    <source>
        <dbReference type="ARBA" id="ARBA00012438"/>
    </source>
</evidence>
<organism evidence="17 18">
    <name type="scientific">Paenibacillus aurantius</name>
    <dbReference type="NCBI Taxonomy" id="2918900"/>
    <lineage>
        <taxon>Bacteria</taxon>
        <taxon>Bacillati</taxon>
        <taxon>Bacillota</taxon>
        <taxon>Bacilli</taxon>
        <taxon>Bacillales</taxon>
        <taxon>Paenibacillaceae</taxon>
        <taxon>Paenibacillus</taxon>
    </lineage>
</organism>
<keyword evidence="8" id="KW-0547">Nucleotide-binding</keyword>
<dbReference type="PRINTS" id="PR00344">
    <property type="entry name" value="BCTRLSENSOR"/>
</dbReference>
<dbReference type="Gene3D" id="3.30.565.10">
    <property type="entry name" value="Histidine kinase-like ATPase, C-terminal domain"/>
    <property type="match status" value="1"/>
</dbReference>
<dbReference type="InterPro" id="IPR029151">
    <property type="entry name" value="Sensor-like_sf"/>
</dbReference>
<dbReference type="EC" id="2.7.13.3" evidence="3"/>
<dbReference type="SUPFAM" id="SSF55874">
    <property type="entry name" value="ATPase domain of HSP90 chaperone/DNA topoisomerase II/histidine kinase"/>
    <property type="match status" value="1"/>
</dbReference>
<evidence type="ECO:0000256" key="5">
    <source>
        <dbReference type="ARBA" id="ARBA00022553"/>
    </source>
</evidence>
<dbReference type="InterPro" id="IPR005467">
    <property type="entry name" value="His_kinase_dom"/>
</dbReference>
<dbReference type="Pfam" id="PF17203">
    <property type="entry name" value="sCache_3_2"/>
    <property type="match status" value="1"/>
</dbReference>
<dbReference type="InterPro" id="IPR003594">
    <property type="entry name" value="HATPase_dom"/>
</dbReference>
<gene>
    <name evidence="17" type="ORF">MJA45_06905</name>
</gene>
<dbReference type="InterPro" id="IPR035965">
    <property type="entry name" value="PAS-like_dom_sf"/>
</dbReference>
<dbReference type="CDD" id="cd00130">
    <property type="entry name" value="PAS"/>
    <property type="match status" value="1"/>
</dbReference>
<reference evidence="17 18" key="1">
    <citation type="submission" date="2022-02" db="EMBL/GenBank/DDBJ databases">
        <title>Paenibacillus sp. MBLB1776 Whole Genome Shotgun Sequencing.</title>
        <authorList>
            <person name="Hwang C.Y."/>
            <person name="Cho E.-S."/>
            <person name="Seo M.-J."/>
        </authorList>
    </citation>
    <scope>NUCLEOTIDE SEQUENCE [LARGE SCALE GENOMIC DNA]</scope>
    <source>
        <strain evidence="17 18">MBLB1776</strain>
    </source>
</reference>
<keyword evidence="9 17" id="KW-0418">Kinase</keyword>
<dbReference type="InterPro" id="IPR013767">
    <property type="entry name" value="PAS_fold"/>
</dbReference>
<evidence type="ECO:0000256" key="4">
    <source>
        <dbReference type="ARBA" id="ARBA00022475"/>
    </source>
</evidence>
<keyword evidence="12" id="KW-0902">Two-component regulatory system</keyword>
<sequence>MKLKLQTKLILLIGSLLSLVIVVLAFSFQRMWTTSHKEQIGATALNIAKTVAAMPDIRRAFQDPDPARLINPLVEPIRVETGAEFIVVGNRQGIRYSHPDPDRIGKDMVGGDNGPVFEGRSITSEAKGSLGLSLRGKTPVLDDNGNVIGVVSVGFLLEDINEQAVHYRNTVLLIAFLTLLGGTGGAILIARGVKKSILGLEPEEIGHLYQEKKAILESIREGILAVNRTGTITLANQTALQLLGVPENGTVTGRYILDVLPSSRLVEVIASGQAEFDQEMILGDEVVVVNRLPVLDEDHRVIGAVSSFRTKSELYRLNEELAQVKLYAGGLRAQTHEYSNKLYMISGLIQLGLYQEAIDLITRETDVHQNFIGFIMEEIPSRLLGGLLVGKFNRANELKVELVVDPESTFKDIPSSVNRFNLVTILGNLIDNAMEAVLEQEEGRRRVTVFLTDLGEDLIVEVEDTGKGVPEEAGERIFVSGFSTKEGGNRGLGLALVKQAAEQLNGYVTYASGEQGGTVFTVVVPKQGRRKGP</sequence>
<feature type="domain" description="Histidine kinase" evidence="15">
    <location>
        <begin position="333"/>
        <end position="528"/>
    </location>
</feature>
<evidence type="ECO:0000256" key="1">
    <source>
        <dbReference type="ARBA" id="ARBA00000085"/>
    </source>
</evidence>
<dbReference type="SUPFAM" id="SSF55890">
    <property type="entry name" value="Sporulation response regulatory protein Spo0B"/>
    <property type="match status" value="1"/>
</dbReference>
<dbReference type="Proteomes" id="UP001305702">
    <property type="component" value="Chromosome"/>
</dbReference>
<dbReference type="SMART" id="SM00387">
    <property type="entry name" value="HATPase_c"/>
    <property type="match status" value="1"/>
</dbReference>
<feature type="transmembrane region" description="Helical" evidence="14">
    <location>
        <begin position="171"/>
        <end position="190"/>
    </location>
</feature>
<comment type="catalytic activity">
    <reaction evidence="1">
        <text>ATP + protein L-histidine = ADP + protein N-phospho-L-histidine.</text>
        <dbReference type="EC" id="2.7.13.3"/>
    </reaction>
</comment>
<dbReference type="SUPFAM" id="SSF103190">
    <property type="entry name" value="Sensory domain-like"/>
    <property type="match status" value="1"/>
</dbReference>
<dbReference type="PANTHER" id="PTHR43547">
    <property type="entry name" value="TWO-COMPONENT HISTIDINE KINASE"/>
    <property type="match status" value="1"/>
</dbReference>
<dbReference type="PROSITE" id="PS50109">
    <property type="entry name" value="HIS_KIN"/>
    <property type="match status" value="1"/>
</dbReference>
<evidence type="ECO:0000256" key="7">
    <source>
        <dbReference type="ARBA" id="ARBA00022692"/>
    </source>
</evidence>
<evidence type="ECO:0000259" key="16">
    <source>
        <dbReference type="PROSITE" id="PS50112"/>
    </source>
</evidence>
<keyword evidence="6 17" id="KW-0808">Transferase</keyword>
<dbReference type="AlphaFoldDB" id="A0AA96LII6"/>
<dbReference type="FunFam" id="3.30.450.20:FF:000018">
    <property type="entry name" value="Sensor histidine kinase DcuS"/>
    <property type="match status" value="1"/>
</dbReference>
<evidence type="ECO:0000313" key="17">
    <source>
        <dbReference type="EMBL" id="WNQ12755.1"/>
    </source>
</evidence>
<keyword evidence="7 14" id="KW-0812">Transmembrane</keyword>
<evidence type="ECO:0000256" key="12">
    <source>
        <dbReference type="ARBA" id="ARBA00023012"/>
    </source>
</evidence>
<dbReference type="InterPro" id="IPR004358">
    <property type="entry name" value="Sig_transdc_His_kin-like_C"/>
</dbReference>
<comment type="subcellular location">
    <subcellularLocation>
        <location evidence="2">Cell membrane</location>
        <topology evidence="2">Multi-pass membrane protein</topology>
    </subcellularLocation>
</comment>
<keyword evidence="5" id="KW-0597">Phosphoprotein</keyword>
<dbReference type="SMART" id="SM00091">
    <property type="entry name" value="PAS"/>
    <property type="match status" value="1"/>
</dbReference>
<keyword evidence="11 14" id="KW-1133">Transmembrane helix</keyword>
<evidence type="ECO:0000256" key="8">
    <source>
        <dbReference type="ARBA" id="ARBA00022741"/>
    </source>
</evidence>
<dbReference type="SUPFAM" id="SSF55785">
    <property type="entry name" value="PYP-like sensor domain (PAS domain)"/>
    <property type="match status" value="1"/>
</dbReference>
<evidence type="ECO:0000256" key="11">
    <source>
        <dbReference type="ARBA" id="ARBA00022989"/>
    </source>
</evidence>
<evidence type="ECO:0000259" key="15">
    <source>
        <dbReference type="PROSITE" id="PS50109"/>
    </source>
</evidence>
<dbReference type="GO" id="GO:0005524">
    <property type="term" value="F:ATP binding"/>
    <property type="evidence" value="ECO:0007669"/>
    <property type="project" value="UniProtKB-KW"/>
</dbReference>
<keyword evidence="4" id="KW-1003">Cell membrane</keyword>
<proteinExistence type="predicted"/>
<evidence type="ECO:0000256" key="14">
    <source>
        <dbReference type="SAM" id="Phobius"/>
    </source>
</evidence>
<accession>A0AA96LII6</accession>
<dbReference type="InterPro" id="IPR036890">
    <property type="entry name" value="HATPase_C_sf"/>
</dbReference>
<keyword evidence="10" id="KW-0067">ATP-binding</keyword>
<dbReference type="GO" id="GO:0005886">
    <property type="term" value="C:plasma membrane"/>
    <property type="evidence" value="ECO:0007669"/>
    <property type="project" value="UniProtKB-SubCell"/>
</dbReference>
<evidence type="ECO:0000256" key="9">
    <source>
        <dbReference type="ARBA" id="ARBA00022777"/>
    </source>
</evidence>
<dbReference type="KEGG" id="paun:MJA45_06905"/>
<dbReference type="PANTHER" id="PTHR43547:SF3">
    <property type="entry name" value="SENSOR PROTEIN CITS"/>
    <property type="match status" value="1"/>
</dbReference>
<dbReference type="InterPro" id="IPR016120">
    <property type="entry name" value="Sig_transdc_His_kin_SpoOB"/>
</dbReference>
<dbReference type="GO" id="GO:0000155">
    <property type="term" value="F:phosphorelay sensor kinase activity"/>
    <property type="evidence" value="ECO:0007669"/>
    <property type="project" value="InterPro"/>
</dbReference>
<evidence type="ECO:0000256" key="13">
    <source>
        <dbReference type="ARBA" id="ARBA00023136"/>
    </source>
</evidence>
<dbReference type="Pfam" id="PF00989">
    <property type="entry name" value="PAS"/>
    <property type="match status" value="1"/>
</dbReference>
<keyword evidence="18" id="KW-1185">Reference proteome</keyword>
<dbReference type="CDD" id="cd18773">
    <property type="entry name" value="PDC1_HK_sensor"/>
    <property type="match status" value="1"/>
</dbReference>